<dbReference type="PANTHER" id="PTHR43149:SF1">
    <property type="entry name" value="DELTA(3,5)-DELTA(2,4)-DIENOYL-COA ISOMERASE, MITOCHONDRIAL"/>
    <property type="match status" value="1"/>
</dbReference>
<dbReference type="GO" id="GO:0005739">
    <property type="term" value="C:mitochondrion"/>
    <property type="evidence" value="ECO:0007669"/>
    <property type="project" value="TreeGrafter"/>
</dbReference>
<dbReference type="InterPro" id="IPR001753">
    <property type="entry name" value="Enoyl-CoA_hydra/iso"/>
</dbReference>
<dbReference type="VEuPathDB" id="FungiDB:TRICI_001589"/>
<dbReference type="Proteomes" id="UP000761534">
    <property type="component" value="Unassembled WGS sequence"/>
</dbReference>
<evidence type="ECO:0000256" key="4">
    <source>
        <dbReference type="ARBA" id="ARBA00023098"/>
    </source>
</evidence>
<evidence type="ECO:0008006" key="8">
    <source>
        <dbReference type="Google" id="ProtNLM"/>
    </source>
</evidence>
<accession>A0A642V9S1</accession>
<evidence type="ECO:0000256" key="5">
    <source>
        <dbReference type="ARBA" id="ARBA00023235"/>
    </source>
</evidence>
<dbReference type="GO" id="GO:0051750">
    <property type="term" value="F:delta(3,5)-delta(2,4)-dienoyl-CoA isomerase activity"/>
    <property type="evidence" value="ECO:0007669"/>
    <property type="project" value="TreeGrafter"/>
</dbReference>
<keyword evidence="3" id="KW-0276">Fatty acid metabolism</keyword>
<dbReference type="UniPathway" id="UPA00659"/>
<reference evidence="6" key="1">
    <citation type="journal article" date="2019" name="G3 (Bethesda)">
        <title>Genome Assemblies of Two Rare Opportunistic Yeast Pathogens: Diutina rugosa (syn. Candida rugosa) and Trichomonascus ciferrii (syn. Candida ciferrii).</title>
        <authorList>
            <person name="Mixao V."/>
            <person name="Saus E."/>
            <person name="Hansen A.P."/>
            <person name="Lass-Florl C."/>
            <person name="Gabaldon T."/>
        </authorList>
    </citation>
    <scope>NUCLEOTIDE SEQUENCE</scope>
    <source>
        <strain evidence="6">CBS 4856</strain>
    </source>
</reference>
<comment type="similarity">
    <text evidence="2">Belongs to the enoyl-CoA hydratase/isomerase family.</text>
</comment>
<dbReference type="CDD" id="cd06558">
    <property type="entry name" value="crotonase-like"/>
    <property type="match status" value="1"/>
</dbReference>
<gene>
    <name evidence="6" type="ORF">TRICI_001589</name>
</gene>
<dbReference type="SUPFAM" id="SSF52096">
    <property type="entry name" value="ClpP/crotonase"/>
    <property type="match status" value="1"/>
</dbReference>
<protein>
    <recommendedName>
        <fullName evidence="8">Enoyl-CoA hydratase</fullName>
    </recommendedName>
</protein>
<dbReference type="AlphaFoldDB" id="A0A642V9S1"/>
<dbReference type="Gene3D" id="1.10.12.10">
    <property type="entry name" value="Lyase 2-enoyl-coa Hydratase, Chain A, domain 2"/>
    <property type="match status" value="1"/>
</dbReference>
<evidence type="ECO:0000313" key="6">
    <source>
        <dbReference type="EMBL" id="KAA8916307.1"/>
    </source>
</evidence>
<dbReference type="InterPro" id="IPR045002">
    <property type="entry name" value="Ech1-like"/>
</dbReference>
<evidence type="ECO:0000256" key="1">
    <source>
        <dbReference type="ARBA" id="ARBA00005005"/>
    </source>
</evidence>
<keyword evidence="7" id="KW-1185">Reference proteome</keyword>
<evidence type="ECO:0000313" key="7">
    <source>
        <dbReference type="Proteomes" id="UP000761534"/>
    </source>
</evidence>
<dbReference type="PANTHER" id="PTHR43149">
    <property type="entry name" value="ENOYL-COA HYDRATASE"/>
    <property type="match status" value="1"/>
</dbReference>
<proteinExistence type="inferred from homology"/>
<keyword evidence="4" id="KW-0443">Lipid metabolism</keyword>
<dbReference type="Gene3D" id="3.90.226.10">
    <property type="entry name" value="2-enoyl-CoA Hydratase, Chain A, domain 1"/>
    <property type="match status" value="1"/>
</dbReference>
<name>A0A642V9S1_9ASCO</name>
<evidence type="ECO:0000256" key="2">
    <source>
        <dbReference type="ARBA" id="ARBA00005254"/>
    </source>
</evidence>
<evidence type="ECO:0000256" key="3">
    <source>
        <dbReference type="ARBA" id="ARBA00022832"/>
    </source>
</evidence>
<dbReference type="EMBL" id="SWFS01000112">
    <property type="protein sequence ID" value="KAA8916307.1"/>
    <property type="molecule type" value="Genomic_DNA"/>
</dbReference>
<dbReference type="OrthoDB" id="14970at2759"/>
<comment type="pathway">
    <text evidence="1">Lipid metabolism; fatty acid beta-oxidation.</text>
</comment>
<organism evidence="6 7">
    <name type="scientific">Trichomonascus ciferrii</name>
    <dbReference type="NCBI Taxonomy" id="44093"/>
    <lineage>
        <taxon>Eukaryota</taxon>
        <taxon>Fungi</taxon>
        <taxon>Dikarya</taxon>
        <taxon>Ascomycota</taxon>
        <taxon>Saccharomycotina</taxon>
        <taxon>Dipodascomycetes</taxon>
        <taxon>Dipodascales</taxon>
        <taxon>Trichomonascaceae</taxon>
        <taxon>Trichomonascus</taxon>
        <taxon>Trichomonascus ciferrii complex</taxon>
    </lineage>
</organism>
<dbReference type="GO" id="GO:0006635">
    <property type="term" value="P:fatty acid beta-oxidation"/>
    <property type="evidence" value="ECO:0007669"/>
    <property type="project" value="UniProtKB-UniPathway"/>
</dbReference>
<keyword evidence="5" id="KW-0413">Isomerase</keyword>
<dbReference type="Pfam" id="PF00378">
    <property type="entry name" value="ECH_1"/>
    <property type="match status" value="1"/>
</dbReference>
<dbReference type="InterPro" id="IPR014748">
    <property type="entry name" value="Enoyl-CoA_hydra_C"/>
</dbReference>
<dbReference type="InterPro" id="IPR029045">
    <property type="entry name" value="ClpP/crotonase-like_dom_sf"/>
</dbReference>
<comment type="caution">
    <text evidence="6">The sequence shown here is derived from an EMBL/GenBank/DDBJ whole genome shotgun (WGS) entry which is preliminary data.</text>
</comment>
<sequence>MSDYSKFDLYSVSKPADFVLHVQFNRPKQLNAVNPDSYRQFKQIFDIAEFDKDVRVIVLSGQGRAFCAGLDLNAVAGNITSDDDDDEDSSRKAIHQHAFIKEFQECIGRPHTINKPVIAVAHGPSIGLAIDILSSVDIRIASKDAILSIREIAIGMAADIGTLQRLPKVVNNLGWLKEVALTGRNFTPEEAKEQGLINSVAETKDKAVSDAIELAKTIAAHSPVASHGTKKAINYAIDHSVPDSLEQIAEFNAHAVGGDLVKGAMSARAKEKPTYAKL</sequence>